<sequence length="260" mass="29583">MYPNAEQTYVALMYRASSYYATWDPIRPITLGDYGYIRNNYSFEKEGNIFNDRLAEEFDISIVDGGEDSERWIVSVATKEQTLSVNIGVPKATIKKSFSITRSCGAILAMLRPRHQSLTGPLRDLIYSTAFTDERVLVSEVYSCSSYARLLVPRQKGSVEISLDITESQAHILHGTVEGKWRTSAESGDFKFLHEREQADYKARPLVRLLGRSRGRWGKKRPVETLPPPAWRRIAMRHVRGCGLDEGFDGEESDYDDVML</sequence>
<dbReference type="RefSeq" id="XP_040767723.1">
    <property type="nucleotide sequence ID" value="XM_040908142.1"/>
</dbReference>
<evidence type="ECO:0000313" key="2">
    <source>
        <dbReference type="Proteomes" id="UP000076871"/>
    </source>
</evidence>
<name>A0A165G8N1_9APHY</name>
<dbReference type="EMBL" id="KV427610">
    <property type="protein sequence ID" value="KZT09983.1"/>
    <property type="molecule type" value="Genomic_DNA"/>
</dbReference>
<keyword evidence="2" id="KW-1185">Reference proteome</keyword>
<reference evidence="1 2" key="1">
    <citation type="journal article" date="2016" name="Mol. Biol. Evol.">
        <title>Comparative Genomics of Early-Diverging Mushroom-Forming Fungi Provides Insights into the Origins of Lignocellulose Decay Capabilities.</title>
        <authorList>
            <person name="Nagy L.G."/>
            <person name="Riley R."/>
            <person name="Tritt A."/>
            <person name="Adam C."/>
            <person name="Daum C."/>
            <person name="Floudas D."/>
            <person name="Sun H."/>
            <person name="Yadav J.S."/>
            <person name="Pangilinan J."/>
            <person name="Larsson K.H."/>
            <person name="Matsuura K."/>
            <person name="Barry K."/>
            <person name="Labutti K."/>
            <person name="Kuo R."/>
            <person name="Ohm R.A."/>
            <person name="Bhattacharya S.S."/>
            <person name="Shirouzu T."/>
            <person name="Yoshinaga Y."/>
            <person name="Martin F.M."/>
            <person name="Grigoriev I.V."/>
            <person name="Hibbett D.S."/>
        </authorList>
    </citation>
    <scope>NUCLEOTIDE SEQUENCE [LARGE SCALE GENOMIC DNA]</scope>
    <source>
        <strain evidence="1 2">93-53</strain>
    </source>
</reference>
<protein>
    <submittedName>
        <fullName evidence="1">Uncharacterized protein</fullName>
    </submittedName>
</protein>
<dbReference type="AlphaFoldDB" id="A0A165G8N1"/>
<dbReference type="OrthoDB" id="2781978at2759"/>
<dbReference type="Proteomes" id="UP000076871">
    <property type="component" value="Unassembled WGS sequence"/>
</dbReference>
<evidence type="ECO:0000313" key="1">
    <source>
        <dbReference type="EMBL" id="KZT09983.1"/>
    </source>
</evidence>
<dbReference type="InParanoid" id="A0A165G8N1"/>
<organism evidence="1 2">
    <name type="scientific">Laetiporus sulphureus 93-53</name>
    <dbReference type="NCBI Taxonomy" id="1314785"/>
    <lineage>
        <taxon>Eukaryota</taxon>
        <taxon>Fungi</taxon>
        <taxon>Dikarya</taxon>
        <taxon>Basidiomycota</taxon>
        <taxon>Agaricomycotina</taxon>
        <taxon>Agaricomycetes</taxon>
        <taxon>Polyporales</taxon>
        <taxon>Laetiporus</taxon>
    </lineage>
</organism>
<accession>A0A165G8N1</accession>
<gene>
    <name evidence="1" type="ORF">LAESUDRAFT_722126</name>
</gene>
<dbReference type="GeneID" id="63825171"/>
<dbReference type="STRING" id="1314785.A0A165G8N1"/>
<proteinExistence type="predicted"/>